<keyword evidence="3" id="KW-1185">Reference proteome</keyword>
<evidence type="ECO:0000313" key="2">
    <source>
        <dbReference type="EMBL" id="WGH92625.1"/>
    </source>
</evidence>
<dbReference type="Proteomes" id="UP001224674">
    <property type="component" value="Chromosome"/>
</dbReference>
<dbReference type="RefSeq" id="WP_110098841.1">
    <property type="nucleotide sequence ID" value="NZ_CP122561.1"/>
</dbReference>
<dbReference type="EMBL" id="CP122566">
    <property type="protein sequence ID" value="WGH92625.1"/>
    <property type="molecule type" value="Genomic_DNA"/>
</dbReference>
<proteinExistence type="predicted"/>
<dbReference type="SUPFAM" id="SSF54427">
    <property type="entry name" value="NTF2-like"/>
    <property type="match status" value="1"/>
</dbReference>
<dbReference type="Pfam" id="PF12680">
    <property type="entry name" value="SnoaL_2"/>
    <property type="match status" value="1"/>
</dbReference>
<dbReference type="Gene3D" id="3.10.450.50">
    <property type="match status" value="1"/>
</dbReference>
<dbReference type="InterPro" id="IPR037401">
    <property type="entry name" value="SnoaL-like"/>
</dbReference>
<protein>
    <submittedName>
        <fullName evidence="2">Nuclear transport factor 2 family protein</fullName>
    </submittedName>
</protein>
<sequence length="121" mass="13338">MTATPRNTEDLVRSYYSTVDAGDPEATAALFATDATYHRPGYDPLVGPAIAEFYRTERVIESGEHTITEVLVDGLRASSRGVFNGVLKDGRAAEEGFADFWEFNEDGTIANRTSYFYRAAV</sequence>
<dbReference type="InterPro" id="IPR032710">
    <property type="entry name" value="NTF2-like_dom_sf"/>
</dbReference>
<reference evidence="2 3" key="1">
    <citation type="submission" date="2023-03" db="EMBL/GenBank/DDBJ databases">
        <title>Complete genome sequences of several Auritidibacter ignavus strains isolated from ear infections.</title>
        <authorList>
            <person name="Baehr T."/>
            <person name="Baumhoegger A.M."/>
        </authorList>
    </citation>
    <scope>NUCLEOTIDE SEQUENCE [LARGE SCALE GENOMIC DNA]</scope>
    <source>
        <strain evidence="2 3">BABAE-6</strain>
    </source>
</reference>
<organism evidence="2 3">
    <name type="scientific">Auritidibacter ignavus</name>
    <dbReference type="NCBI Taxonomy" id="678932"/>
    <lineage>
        <taxon>Bacteria</taxon>
        <taxon>Bacillati</taxon>
        <taxon>Actinomycetota</taxon>
        <taxon>Actinomycetes</taxon>
        <taxon>Micrococcales</taxon>
        <taxon>Micrococcaceae</taxon>
        <taxon>Auritidibacter</taxon>
    </lineage>
</organism>
<accession>A0AAJ6DBH1</accession>
<name>A0AAJ6DBH1_9MICC</name>
<gene>
    <name evidence="2" type="ORF">QDX21_10005</name>
</gene>
<evidence type="ECO:0000259" key="1">
    <source>
        <dbReference type="Pfam" id="PF12680"/>
    </source>
</evidence>
<evidence type="ECO:0000313" key="3">
    <source>
        <dbReference type="Proteomes" id="UP001224674"/>
    </source>
</evidence>
<dbReference type="AlphaFoldDB" id="A0AAJ6DBH1"/>
<feature type="domain" description="SnoaL-like" evidence="1">
    <location>
        <begin position="12"/>
        <end position="110"/>
    </location>
</feature>